<keyword evidence="1" id="KW-0732">Signal</keyword>
<proteinExistence type="predicted"/>
<dbReference type="STRING" id="356305.SAMN05421841_3201"/>
<protein>
    <recommendedName>
        <fullName evidence="4">Outer membrane protein beta-barrel domain-containing protein</fullName>
    </recommendedName>
</protein>
<dbReference type="Proteomes" id="UP000199469">
    <property type="component" value="Unassembled WGS sequence"/>
</dbReference>
<name>A0A1I0RTF0_9FLAO</name>
<sequence length="167" mass="18287">MISVLFLMRIFFSNNIEKVKFMKKLVFMLMVIFFGATANAQAWTGKGDQKINAGLSAWGYGTGITGTYDYGLNKLISVGAGLNAYFGNYKDNDDDNRVFVFGRLNFHLKDALQLPEKLDIYPGIDVGVVGSDFGLGAHIGARYFFSERIGVFAEVGNNGSLGVSINL</sequence>
<evidence type="ECO:0000313" key="2">
    <source>
        <dbReference type="EMBL" id="SEW44530.1"/>
    </source>
</evidence>
<dbReference type="InterPro" id="IPR046588">
    <property type="entry name" value="DUF6646"/>
</dbReference>
<dbReference type="AlphaFoldDB" id="A0A1I0RTF0"/>
<feature type="signal peptide" evidence="1">
    <location>
        <begin position="1"/>
        <end position="40"/>
    </location>
</feature>
<feature type="chain" id="PRO_5011594558" description="Outer membrane protein beta-barrel domain-containing protein" evidence="1">
    <location>
        <begin position="41"/>
        <end position="167"/>
    </location>
</feature>
<evidence type="ECO:0000256" key="1">
    <source>
        <dbReference type="SAM" id="SignalP"/>
    </source>
</evidence>
<evidence type="ECO:0000313" key="3">
    <source>
        <dbReference type="Proteomes" id="UP000199469"/>
    </source>
</evidence>
<keyword evidence="3" id="KW-1185">Reference proteome</keyword>
<dbReference type="Pfam" id="PF20351">
    <property type="entry name" value="DUF6646"/>
    <property type="match status" value="1"/>
</dbReference>
<dbReference type="EMBL" id="FOIU01000002">
    <property type="protein sequence ID" value="SEW44530.1"/>
    <property type="molecule type" value="Genomic_DNA"/>
</dbReference>
<reference evidence="3" key="1">
    <citation type="submission" date="2016-10" db="EMBL/GenBank/DDBJ databases">
        <authorList>
            <person name="Varghese N."/>
            <person name="Submissions S."/>
        </authorList>
    </citation>
    <scope>NUCLEOTIDE SEQUENCE [LARGE SCALE GENOMIC DNA]</scope>
    <source>
        <strain evidence="3">DSM 17724</strain>
    </source>
</reference>
<accession>A0A1I0RTF0</accession>
<organism evidence="2 3">
    <name type="scientific">Chryseobacterium wanjuense</name>
    <dbReference type="NCBI Taxonomy" id="356305"/>
    <lineage>
        <taxon>Bacteria</taxon>
        <taxon>Pseudomonadati</taxon>
        <taxon>Bacteroidota</taxon>
        <taxon>Flavobacteriia</taxon>
        <taxon>Flavobacteriales</taxon>
        <taxon>Weeksellaceae</taxon>
        <taxon>Chryseobacterium group</taxon>
        <taxon>Chryseobacterium</taxon>
    </lineage>
</organism>
<evidence type="ECO:0008006" key="4">
    <source>
        <dbReference type="Google" id="ProtNLM"/>
    </source>
</evidence>
<gene>
    <name evidence="2" type="ORF">SAMN05421841_3201</name>
</gene>